<dbReference type="GO" id="GO:0044183">
    <property type="term" value="F:protein folding chaperone"/>
    <property type="evidence" value="ECO:0007669"/>
    <property type="project" value="TreeGrafter"/>
</dbReference>
<evidence type="ECO:0000313" key="16">
    <source>
        <dbReference type="EMBL" id="GLQ84478.1"/>
    </source>
</evidence>
<dbReference type="InterPro" id="IPR005215">
    <property type="entry name" value="Trig_fac"/>
</dbReference>
<dbReference type="InterPro" id="IPR037041">
    <property type="entry name" value="Trigger_fac_C_sf"/>
</dbReference>
<keyword evidence="6 12" id="KW-0697">Rotamase</keyword>
<reference evidence="16" key="1">
    <citation type="journal article" date="2014" name="Int. J. Syst. Evol. Microbiol.">
        <title>Complete genome sequence of Corynebacterium casei LMG S-19264T (=DSM 44701T), isolated from a smear-ripened cheese.</title>
        <authorList>
            <consortium name="US DOE Joint Genome Institute (JGI-PGF)"/>
            <person name="Walter F."/>
            <person name="Albersmeier A."/>
            <person name="Kalinowski J."/>
            <person name="Ruckert C."/>
        </authorList>
    </citation>
    <scope>NUCLEOTIDE SEQUENCE</scope>
    <source>
        <strain evidence="16">NBRC 12467</strain>
    </source>
</reference>
<dbReference type="Pfam" id="PF00254">
    <property type="entry name" value="FKBP_C"/>
    <property type="match status" value="1"/>
</dbReference>
<comment type="caution">
    <text evidence="16">The sequence shown here is derived from an EMBL/GenBank/DDBJ whole genome shotgun (WGS) entry which is preliminary data.</text>
</comment>
<evidence type="ECO:0000256" key="10">
    <source>
        <dbReference type="ARBA" id="ARBA00024849"/>
    </source>
</evidence>
<dbReference type="GO" id="GO:0051301">
    <property type="term" value="P:cell division"/>
    <property type="evidence" value="ECO:0007669"/>
    <property type="project" value="UniProtKB-KW"/>
</dbReference>
<accession>A0AA37SHI5</accession>
<dbReference type="SUPFAM" id="SSF102735">
    <property type="entry name" value="Trigger factor ribosome-binding domain"/>
    <property type="match status" value="1"/>
</dbReference>
<dbReference type="GO" id="GO:0003755">
    <property type="term" value="F:peptidyl-prolyl cis-trans isomerase activity"/>
    <property type="evidence" value="ECO:0007669"/>
    <property type="project" value="UniProtKB-UniRule"/>
</dbReference>
<evidence type="ECO:0000256" key="9">
    <source>
        <dbReference type="ARBA" id="ARBA00023306"/>
    </source>
</evidence>
<proteinExistence type="inferred from homology"/>
<dbReference type="InterPro" id="IPR008880">
    <property type="entry name" value="Trigger_fac_C"/>
</dbReference>
<comment type="catalytic activity">
    <reaction evidence="1 12 13">
        <text>[protein]-peptidylproline (omega=180) = [protein]-peptidylproline (omega=0)</text>
        <dbReference type="Rhea" id="RHEA:16237"/>
        <dbReference type="Rhea" id="RHEA-COMP:10747"/>
        <dbReference type="Rhea" id="RHEA-COMP:10748"/>
        <dbReference type="ChEBI" id="CHEBI:83833"/>
        <dbReference type="ChEBI" id="CHEBI:83834"/>
        <dbReference type="EC" id="5.2.1.8"/>
    </reaction>
</comment>
<comment type="domain">
    <text evidence="12">Consists of 3 domains; the N-terminus binds the ribosome, the middle domain has PPIase activity, while the C-terminus has intrinsic chaperone activity on its own.</text>
</comment>
<evidence type="ECO:0000259" key="15">
    <source>
        <dbReference type="PROSITE" id="PS50059"/>
    </source>
</evidence>
<dbReference type="InterPro" id="IPR008881">
    <property type="entry name" value="Trigger_fac_ribosome-bd_bac"/>
</dbReference>
<keyword evidence="9 12" id="KW-0131">Cell cycle</keyword>
<dbReference type="PANTHER" id="PTHR30560:SF3">
    <property type="entry name" value="TRIGGER FACTOR-LIKE PROTEIN TIG, CHLOROPLASTIC"/>
    <property type="match status" value="1"/>
</dbReference>
<gene>
    <name evidence="16" type="primary">tig_1</name>
    <name evidence="12" type="synonym">tig</name>
    <name evidence="17" type="synonym">tig_2</name>
    <name evidence="16" type="ORF">GCM10007872_13860</name>
    <name evidence="17" type="ORF">GCM10007872_22760</name>
</gene>
<dbReference type="EC" id="5.2.1.8" evidence="3 12"/>
<evidence type="ECO:0000256" key="8">
    <source>
        <dbReference type="ARBA" id="ARBA00023235"/>
    </source>
</evidence>
<organism evidence="16 18">
    <name type="scientific">Gluconobacter sphaericus NBRC 12467</name>
    <dbReference type="NCBI Taxonomy" id="1307951"/>
    <lineage>
        <taxon>Bacteria</taxon>
        <taxon>Pseudomonadati</taxon>
        <taxon>Pseudomonadota</taxon>
        <taxon>Alphaproteobacteria</taxon>
        <taxon>Acetobacterales</taxon>
        <taxon>Acetobacteraceae</taxon>
        <taxon>Gluconobacter</taxon>
    </lineage>
</organism>
<keyword evidence="12" id="KW-0963">Cytoplasm</keyword>
<evidence type="ECO:0000256" key="6">
    <source>
        <dbReference type="ARBA" id="ARBA00023110"/>
    </source>
</evidence>
<evidence type="ECO:0000256" key="3">
    <source>
        <dbReference type="ARBA" id="ARBA00013194"/>
    </source>
</evidence>
<evidence type="ECO:0000313" key="17">
    <source>
        <dbReference type="EMBL" id="GLQ85368.1"/>
    </source>
</evidence>
<evidence type="ECO:0000256" key="11">
    <source>
        <dbReference type="ARBA" id="ARBA00029986"/>
    </source>
</evidence>
<dbReference type="Gene3D" id="3.10.50.40">
    <property type="match status" value="1"/>
</dbReference>
<evidence type="ECO:0000256" key="4">
    <source>
        <dbReference type="ARBA" id="ARBA00016902"/>
    </source>
</evidence>
<dbReference type="AlphaFoldDB" id="A0AA37SHI5"/>
<feature type="domain" description="PPIase FKBP-type" evidence="15">
    <location>
        <begin position="176"/>
        <end position="236"/>
    </location>
</feature>
<evidence type="ECO:0000256" key="5">
    <source>
        <dbReference type="ARBA" id="ARBA00022618"/>
    </source>
</evidence>
<sequence>MTNLPTERIAWLMQVTPTLNEGLKRAFTVVVPSADLQVRRDARLAEVAKTIKLPGFRPGKVPASLVKQRYSDSVNAELLEEVINDATTKLFAEQNVRPAMQPKVEVVSAIEDGKDLEFKVETEVLPEIEVPDLSGLKLTRLGAKVSEETVEKALNDVARRSRKFETIEEDRAAAQGDVVCVDFVGKLDGTPFDGGTADDVNVEIGGEGFIPGFAEQMEGMKAGEERVINVTFPADYQAEELAGKAVTFDIKAKSLKKAVDPAIDDELAKTIGFENLEQIRKIITEQAEGEYQQLSRLRIKRDLLDALSEKTDFEAPSSMVDAEFNQIWARVEEDRKAGRLDEEDAGKDEETLKADYRRIAERRVKLGLLLAEIGRKQEIQVSREELLGAMQQEAQRYPGQEQMVFEFFSKNPQAVEGLRGPILENKVVDYLIELADVTDKEVTPEELAEIPPAEL</sequence>
<dbReference type="GO" id="GO:0043335">
    <property type="term" value="P:protein unfolding"/>
    <property type="evidence" value="ECO:0007669"/>
    <property type="project" value="TreeGrafter"/>
</dbReference>
<dbReference type="SUPFAM" id="SSF54534">
    <property type="entry name" value="FKBP-like"/>
    <property type="match status" value="1"/>
</dbReference>
<comment type="function">
    <text evidence="10 12">Involved in protein export. Acts as a chaperone by maintaining the newly synthesized protein in an open conformation. Functions as a peptidyl-prolyl cis-trans isomerase.</text>
</comment>
<dbReference type="EMBL" id="BSNZ01000008">
    <property type="protein sequence ID" value="GLQ84478.1"/>
    <property type="molecule type" value="Genomic_DNA"/>
</dbReference>
<dbReference type="HAMAP" id="MF_00303">
    <property type="entry name" value="Trigger_factor_Tig"/>
    <property type="match status" value="1"/>
</dbReference>
<protein>
    <recommendedName>
        <fullName evidence="4 12">Trigger factor</fullName>
        <shortName evidence="12">TF</shortName>
        <ecNumber evidence="3 12">5.2.1.8</ecNumber>
    </recommendedName>
    <alternativeName>
        <fullName evidence="11 12">PPIase</fullName>
    </alternativeName>
</protein>
<dbReference type="EMBL" id="BSNZ01000013">
    <property type="protein sequence ID" value="GLQ85368.1"/>
    <property type="molecule type" value="Genomic_DNA"/>
</dbReference>
<evidence type="ECO:0000256" key="12">
    <source>
        <dbReference type="HAMAP-Rule" id="MF_00303"/>
    </source>
</evidence>
<evidence type="ECO:0000256" key="14">
    <source>
        <dbReference type="RuleBase" id="RU003914"/>
    </source>
</evidence>
<keyword evidence="5 12" id="KW-0132">Cell division</keyword>
<reference evidence="16" key="3">
    <citation type="submission" date="2023-01" db="EMBL/GenBank/DDBJ databases">
        <title>Draft genome sequence of Gluconobacter sphaericus strain NBRC 12467.</title>
        <authorList>
            <person name="Sun Q."/>
            <person name="Mori K."/>
        </authorList>
    </citation>
    <scope>NUCLEOTIDE SEQUENCE</scope>
    <source>
        <strain evidence="16">NBRC 12467</strain>
    </source>
</reference>
<keyword evidence="18" id="KW-1185">Reference proteome</keyword>
<dbReference type="PROSITE" id="PS50059">
    <property type="entry name" value="FKBP_PPIASE"/>
    <property type="match status" value="1"/>
</dbReference>
<evidence type="ECO:0000256" key="1">
    <source>
        <dbReference type="ARBA" id="ARBA00000971"/>
    </source>
</evidence>
<evidence type="ECO:0000256" key="13">
    <source>
        <dbReference type="PROSITE-ProRule" id="PRU00277"/>
    </source>
</evidence>
<evidence type="ECO:0000313" key="18">
    <source>
        <dbReference type="Proteomes" id="UP001156708"/>
    </source>
</evidence>
<dbReference type="InterPro" id="IPR046357">
    <property type="entry name" value="PPIase_dom_sf"/>
</dbReference>
<dbReference type="Proteomes" id="UP001156708">
    <property type="component" value="Unassembled WGS sequence"/>
</dbReference>
<keyword evidence="7 12" id="KW-0143">Chaperone</keyword>
<evidence type="ECO:0000256" key="7">
    <source>
        <dbReference type="ARBA" id="ARBA00023186"/>
    </source>
</evidence>
<comment type="subcellular location">
    <subcellularLocation>
        <location evidence="12">Cytoplasm</location>
    </subcellularLocation>
    <text evidence="12">About half TF is bound to the ribosome near the polypeptide exit tunnel while the other half is free in the cytoplasm.</text>
</comment>
<dbReference type="Pfam" id="PF05697">
    <property type="entry name" value="Trigger_N"/>
    <property type="match status" value="1"/>
</dbReference>
<dbReference type="GO" id="GO:0005737">
    <property type="term" value="C:cytoplasm"/>
    <property type="evidence" value="ECO:0007669"/>
    <property type="project" value="UniProtKB-SubCell"/>
</dbReference>
<dbReference type="GO" id="GO:0015031">
    <property type="term" value="P:protein transport"/>
    <property type="evidence" value="ECO:0007669"/>
    <property type="project" value="UniProtKB-UniRule"/>
</dbReference>
<dbReference type="SUPFAM" id="SSF109998">
    <property type="entry name" value="Triger factor/SurA peptide-binding domain-like"/>
    <property type="match status" value="1"/>
</dbReference>
<dbReference type="GO" id="GO:0043022">
    <property type="term" value="F:ribosome binding"/>
    <property type="evidence" value="ECO:0007669"/>
    <property type="project" value="TreeGrafter"/>
</dbReference>
<dbReference type="InterPro" id="IPR036611">
    <property type="entry name" value="Trigger_fac_ribosome-bd_sf"/>
</dbReference>
<dbReference type="InterPro" id="IPR027304">
    <property type="entry name" value="Trigger_fact/SurA_dom_sf"/>
</dbReference>
<dbReference type="FunFam" id="3.10.50.40:FF:000001">
    <property type="entry name" value="Trigger factor"/>
    <property type="match status" value="1"/>
</dbReference>
<dbReference type="Pfam" id="PF05698">
    <property type="entry name" value="Trigger_C"/>
    <property type="match status" value="1"/>
</dbReference>
<dbReference type="PIRSF" id="PIRSF003095">
    <property type="entry name" value="Trigger_factor"/>
    <property type="match status" value="1"/>
</dbReference>
<dbReference type="GO" id="GO:0051083">
    <property type="term" value="P:'de novo' cotranslational protein folding"/>
    <property type="evidence" value="ECO:0007669"/>
    <property type="project" value="TreeGrafter"/>
</dbReference>
<evidence type="ECO:0000256" key="2">
    <source>
        <dbReference type="ARBA" id="ARBA00005464"/>
    </source>
</evidence>
<dbReference type="InterPro" id="IPR001179">
    <property type="entry name" value="PPIase_FKBP_dom"/>
</dbReference>
<comment type="similarity">
    <text evidence="2 12 14">Belongs to the FKBP-type PPIase family. Tig subfamily.</text>
</comment>
<reference evidence="18" key="2">
    <citation type="journal article" date="2019" name="Int. J. Syst. Evol. Microbiol.">
        <title>The Global Catalogue of Microorganisms (GCM) 10K type strain sequencing project: providing services to taxonomists for standard genome sequencing and annotation.</title>
        <authorList>
            <consortium name="The Broad Institute Genomics Platform"/>
            <consortium name="The Broad Institute Genome Sequencing Center for Infectious Disease"/>
            <person name="Wu L."/>
            <person name="Ma J."/>
        </authorList>
    </citation>
    <scope>NUCLEOTIDE SEQUENCE [LARGE SCALE GENOMIC DNA]</scope>
    <source>
        <strain evidence="18">NBRC 12467</strain>
    </source>
</reference>
<name>A0AA37SHI5_9PROT</name>
<dbReference type="Gene3D" id="3.30.70.1050">
    <property type="entry name" value="Trigger factor ribosome-binding domain"/>
    <property type="match status" value="1"/>
</dbReference>
<dbReference type="NCBIfam" id="TIGR00115">
    <property type="entry name" value="tig"/>
    <property type="match status" value="1"/>
</dbReference>
<keyword evidence="8 12" id="KW-0413">Isomerase</keyword>
<dbReference type="PANTHER" id="PTHR30560">
    <property type="entry name" value="TRIGGER FACTOR CHAPERONE AND PEPTIDYL-PROLYL CIS/TRANS ISOMERASE"/>
    <property type="match status" value="1"/>
</dbReference>
<dbReference type="Gene3D" id="1.10.3120.10">
    <property type="entry name" value="Trigger factor, C-terminal domain"/>
    <property type="match status" value="1"/>
</dbReference>